<sequence>MTQAAISLSTAEAVGFFIIAALMVVAAAYGLLIARKAVYTTISVIFVMVCLAVLYTMLEAPFMGVAQVVVYTGAILMMFLFVLMLVGVDSADSGHETLKAQKPVAILGGLGIAAILIAVVFGFVGTGFDKAPANLKQDLFPVGLEAANANGNPVGVSHVIFNNFVLTLEITGCLLIVAALGAMTLTHRDKVHSRLTQSESATQKMLDFTEKGIHPGHLPNAGVFAESNSSTNPSLTYGGKPAKGSINRVLAIRGQGRSLPEVSPGAVDIITNGPGLHGPSTYGAVTRASVPGMPGVAAPDYEAAAKRHQLATGKTQEVDAPEASDVVEEHQVTETHTEKGEEK</sequence>
<dbReference type="InterPro" id="IPR042106">
    <property type="entry name" value="Nuo/plastoQ_OxRdtase_6_NuoJ"/>
</dbReference>
<keyword evidence="1" id="KW-0874">Quinone</keyword>
<dbReference type="Pfam" id="PF00499">
    <property type="entry name" value="Oxidored_q3"/>
    <property type="match status" value="1"/>
</dbReference>
<organism evidence="3 4">
    <name type="scientific">Arcanobacterium canis</name>
    <dbReference type="NCBI Taxonomy" id="999183"/>
    <lineage>
        <taxon>Bacteria</taxon>
        <taxon>Bacillati</taxon>
        <taxon>Actinomycetota</taxon>
        <taxon>Actinomycetes</taxon>
        <taxon>Actinomycetales</taxon>
        <taxon>Actinomycetaceae</taxon>
        <taxon>Arcanobacterium</taxon>
    </lineage>
</organism>
<keyword evidence="1" id="KW-1003">Cell membrane</keyword>
<evidence type="ECO:0000256" key="1">
    <source>
        <dbReference type="RuleBase" id="RU004429"/>
    </source>
</evidence>
<comment type="function">
    <text evidence="1">NDH-1 shuttles electrons from NADH, via FMN and iron-sulfur (Fe-S) centers, to quinones in the respiratory chain. Couples the redox reaction to proton translocation (for every two electrons transferred, four hydrogen ions are translocated across the cytoplasmic membrane), and thus conserves the redox energy in a proton gradient.</text>
</comment>
<feature type="transmembrane region" description="Helical" evidence="1">
    <location>
        <begin position="39"/>
        <end position="58"/>
    </location>
</feature>
<keyword evidence="1" id="KW-0812">Transmembrane</keyword>
<proteinExistence type="inferred from homology"/>
<dbReference type="PANTHER" id="PTHR33269">
    <property type="entry name" value="NADH-UBIQUINONE OXIDOREDUCTASE CHAIN 6"/>
    <property type="match status" value="1"/>
</dbReference>
<dbReference type="NCBIfam" id="NF005165">
    <property type="entry name" value="PRK06638.1-5"/>
    <property type="match status" value="1"/>
</dbReference>
<keyword evidence="4" id="KW-1185">Reference proteome</keyword>
<feature type="transmembrane region" description="Helical" evidence="1">
    <location>
        <begin position="164"/>
        <end position="185"/>
    </location>
</feature>
<dbReference type="EC" id="7.1.1.-" evidence="1"/>
<gene>
    <name evidence="3" type="ORF">P7079_06695</name>
</gene>
<comment type="similarity">
    <text evidence="1">Belongs to the complex I subunit 6 family.</text>
</comment>
<feature type="compositionally biased region" description="Basic and acidic residues" evidence="2">
    <location>
        <begin position="327"/>
        <end position="343"/>
    </location>
</feature>
<keyword evidence="1" id="KW-0472">Membrane</keyword>
<evidence type="ECO:0000313" key="4">
    <source>
        <dbReference type="Proteomes" id="UP001215216"/>
    </source>
</evidence>
<dbReference type="EMBL" id="CP121208">
    <property type="protein sequence ID" value="WFM83079.1"/>
    <property type="molecule type" value="Genomic_DNA"/>
</dbReference>
<dbReference type="InterPro" id="IPR001457">
    <property type="entry name" value="NADH_UbQ/plastoQ_OxRdtase_su6"/>
</dbReference>
<dbReference type="Proteomes" id="UP001215216">
    <property type="component" value="Chromosome"/>
</dbReference>
<feature type="region of interest" description="Disordered" evidence="2">
    <location>
        <begin position="307"/>
        <end position="343"/>
    </location>
</feature>
<keyword evidence="1" id="KW-0520">NAD</keyword>
<protein>
    <recommendedName>
        <fullName evidence="1">NADH-quinone oxidoreductase subunit J</fullName>
        <ecNumber evidence="1">7.1.1.-</ecNumber>
    </recommendedName>
</protein>
<feature type="transmembrane region" description="Helical" evidence="1">
    <location>
        <begin position="64"/>
        <end position="86"/>
    </location>
</feature>
<name>A0ABY8FX37_9ACTO</name>
<dbReference type="PANTHER" id="PTHR33269:SF19">
    <property type="entry name" value="NADH-QUINONE OXIDOREDUCTASE SUBUNIT J"/>
    <property type="match status" value="1"/>
</dbReference>
<evidence type="ECO:0000313" key="3">
    <source>
        <dbReference type="EMBL" id="WFM83079.1"/>
    </source>
</evidence>
<feature type="transmembrane region" description="Helical" evidence="1">
    <location>
        <begin position="13"/>
        <end position="32"/>
    </location>
</feature>
<dbReference type="RefSeq" id="WP_278012505.1">
    <property type="nucleotide sequence ID" value="NZ_CP121208.1"/>
</dbReference>
<comment type="subcellular location">
    <subcellularLocation>
        <location evidence="1">Cell membrane</location>
        <topology evidence="1">Multi-pass membrane protein</topology>
    </subcellularLocation>
</comment>
<evidence type="ECO:0000256" key="2">
    <source>
        <dbReference type="SAM" id="MobiDB-lite"/>
    </source>
</evidence>
<keyword evidence="3" id="KW-0560">Oxidoreductase</keyword>
<keyword evidence="1" id="KW-1133">Transmembrane helix</keyword>
<comment type="catalytic activity">
    <reaction evidence="1">
        <text>a quinone + NADH + 5 H(+)(in) = a quinol + NAD(+) + 4 H(+)(out)</text>
        <dbReference type="Rhea" id="RHEA:57888"/>
        <dbReference type="ChEBI" id="CHEBI:15378"/>
        <dbReference type="ChEBI" id="CHEBI:24646"/>
        <dbReference type="ChEBI" id="CHEBI:57540"/>
        <dbReference type="ChEBI" id="CHEBI:57945"/>
        <dbReference type="ChEBI" id="CHEBI:132124"/>
    </reaction>
</comment>
<dbReference type="Gene3D" id="1.20.120.1200">
    <property type="entry name" value="NADH-ubiquinone/plastoquinone oxidoreductase chain 6, subunit NuoJ"/>
    <property type="match status" value="1"/>
</dbReference>
<reference evidence="3 4" key="1">
    <citation type="submission" date="2023-03" db="EMBL/GenBank/DDBJ databases">
        <title>Complete genome of Arcanobacterium canis strain DSM 25104 isolated in 2010 from a canine otitis externa in Germany.</title>
        <authorList>
            <person name="Borowiak M."/>
            <person name="Kreitlow A."/>
            <person name="Malorny B."/>
            <person name="Laemmler C."/>
            <person name="Prenger-Berninghoff E."/>
            <person name="Ploetz M."/>
            <person name="Abdulmawjood A."/>
        </authorList>
    </citation>
    <scope>NUCLEOTIDE SEQUENCE [LARGE SCALE GENOMIC DNA]</scope>
    <source>
        <strain evidence="3 4">DSM 25104</strain>
    </source>
</reference>
<feature type="transmembrane region" description="Helical" evidence="1">
    <location>
        <begin position="106"/>
        <end position="128"/>
    </location>
</feature>
<accession>A0ABY8FX37</accession>
<dbReference type="GO" id="GO:0050136">
    <property type="term" value="F:NADH dehydrogenase (quinone) (non-electrogenic) activity"/>
    <property type="evidence" value="ECO:0007669"/>
    <property type="project" value="UniProtKB-EC"/>
</dbReference>